<dbReference type="Pfam" id="PF24750">
    <property type="entry name" value="b-prop_At3g26010-like"/>
    <property type="match status" value="1"/>
</dbReference>
<sequence>METEVRTIPDAILVEIFVMFPLRSIAGFKLVCKSWKTVIESSYFRLVFTSLHRNSSSSWSIMFPTGYSHPITEAISFHGCMRWNLPKPLASYITPPNLPTTTKYFYVASSNGLSWIDVFESTTRSYKSFVGNPVLQQWVEIPPPPCPCAATGLVTREDKAGVVSSFKVVRTCQNVEARDRGMYVRRVYVYSSETGLWTLKRLLNSRPVNHPPVNLNGTLYMWERRGSSTKHEVIVSFDFYGPEDDDQCQVIPLPDPSIFNQINGKRCLTTSGGDVIYILRRFQTERMNDNSENGWWQLSREINVAWSFAFCIPIAMNPFDTDIVYLWRKRDHCLVTGNLRTQEFIVHQESEKWTSSEGCCRINTCDCNGYMEATHDVYPIILSQFVLPQWMDSVPRPPN</sequence>
<gene>
    <name evidence="3" type="primary">LOC104758273</name>
</gene>
<dbReference type="InterPro" id="IPR036047">
    <property type="entry name" value="F-box-like_dom_sf"/>
</dbReference>
<keyword evidence="2" id="KW-1185">Reference proteome</keyword>
<dbReference type="InterPro" id="IPR015915">
    <property type="entry name" value="Kelch-typ_b-propeller"/>
</dbReference>
<evidence type="ECO:0000313" key="2">
    <source>
        <dbReference type="Proteomes" id="UP000694864"/>
    </source>
</evidence>
<dbReference type="InterPro" id="IPR050796">
    <property type="entry name" value="SCF_F-box_component"/>
</dbReference>
<dbReference type="PANTHER" id="PTHR31672:SF13">
    <property type="entry name" value="F-BOX PROTEIN CPR30-LIKE"/>
    <property type="match status" value="1"/>
</dbReference>
<dbReference type="SUPFAM" id="SSF81383">
    <property type="entry name" value="F-box domain"/>
    <property type="match status" value="1"/>
</dbReference>
<dbReference type="InterPro" id="IPR001810">
    <property type="entry name" value="F-box_dom"/>
</dbReference>
<dbReference type="InterPro" id="IPR056592">
    <property type="entry name" value="Beta-prop_At3g26010-like"/>
</dbReference>
<dbReference type="SUPFAM" id="SSF117281">
    <property type="entry name" value="Kelch motif"/>
    <property type="match status" value="1"/>
</dbReference>
<organism evidence="2 3">
    <name type="scientific">Camelina sativa</name>
    <name type="common">False flax</name>
    <name type="synonym">Myagrum sativum</name>
    <dbReference type="NCBI Taxonomy" id="90675"/>
    <lineage>
        <taxon>Eukaryota</taxon>
        <taxon>Viridiplantae</taxon>
        <taxon>Streptophyta</taxon>
        <taxon>Embryophyta</taxon>
        <taxon>Tracheophyta</taxon>
        <taxon>Spermatophyta</taxon>
        <taxon>Magnoliopsida</taxon>
        <taxon>eudicotyledons</taxon>
        <taxon>Gunneridae</taxon>
        <taxon>Pentapetalae</taxon>
        <taxon>rosids</taxon>
        <taxon>malvids</taxon>
        <taxon>Brassicales</taxon>
        <taxon>Brassicaceae</taxon>
        <taxon>Camelineae</taxon>
        <taxon>Camelina</taxon>
    </lineage>
</organism>
<dbReference type="PANTHER" id="PTHR31672">
    <property type="entry name" value="BNACNNG10540D PROTEIN"/>
    <property type="match status" value="1"/>
</dbReference>
<dbReference type="PROSITE" id="PS50181">
    <property type="entry name" value="FBOX"/>
    <property type="match status" value="1"/>
</dbReference>
<dbReference type="Gene3D" id="2.120.10.80">
    <property type="entry name" value="Kelch-type beta propeller"/>
    <property type="match status" value="1"/>
</dbReference>
<dbReference type="Pfam" id="PF00646">
    <property type="entry name" value="F-box"/>
    <property type="match status" value="1"/>
</dbReference>
<proteinExistence type="predicted"/>
<dbReference type="Gene3D" id="1.20.1280.50">
    <property type="match status" value="1"/>
</dbReference>
<evidence type="ECO:0000313" key="3">
    <source>
        <dbReference type="RefSeq" id="XP_019094676.1"/>
    </source>
</evidence>
<feature type="domain" description="F-box" evidence="1">
    <location>
        <begin position="2"/>
        <end position="51"/>
    </location>
</feature>
<dbReference type="RefSeq" id="XP_019094676.1">
    <property type="nucleotide sequence ID" value="XM_019239131.1"/>
</dbReference>
<dbReference type="Proteomes" id="UP000694864">
    <property type="component" value="Chromosome 17"/>
</dbReference>
<dbReference type="GeneID" id="104758273"/>
<reference evidence="2" key="1">
    <citation type="journal article" date="2014" name="Nat. Commun.">
        <title>The emerging biofuel crop Camelina sativa retains a highly undifferentiated hexaploid genome structure.</title>
        <authorList>
            <person name="Kagale S."/>
            <person name="Koh C."/>
            <person name="Nixon J."/>
            <person name="Bollina V."/>
            <person name="Clarke W.E."/>
            <person name="Tuteja R."/>
            <person name="Spillane C."/>
            <person name="Robinson S.J."/>
            <person name="Links M.G."/>
            <person name="Clarke C."/>
            <person name="Higgins E.E."/>
            <person name="Huebert T."/>
            <person name="Sharpe A.G."/>
            <person name="Parkin I.A."/>
        </authorList>
    </citation>
    <scope>NUCLEOTIDE SEQUENCE [LARGE SCALE GENOMIC DNA]</scope>
    <source>
        <strain evidence="2">cv. DH55</strain>
    </source>
</reference>
<reference evidence="3" key="2">
    <citation type="submission" date="2025-08" db="UniProtKB">
        <authorList>
            <consortium name="RefSeq"/>
        </authorList>
    </citation>
    <scope>IDENTIFICATION</scope>
    <source>
        <tissue evidence="3">Leaf</tissue>
    </source>
</reference>
<protein>
    <submittedName>
        <fullName evidence="3">F-box protein At1g49990-like</fullName>
    </submittedName>
</protein>
<accession>A0ABM1R6N8</accession>
<evidence type="ECO:0000259" key="1">
    <source>
        <dbReference type="PROSITE" id="PS50181"/>
    </source>
</evidence>
<name>A0ABM1R6N8_CAMSA</name>